<dbReference type="SUPFAM" id="SSF55781">
    <property type="entry name" value="GAF domain-like"/>
    <property type="match status" value="2"/>
</dbReference>
<dbReference type="CDD" id="cd01948">
    <property type="entry name" value="EAL"/>
    <property type="match status" value="1"/>
</dbReference>
<protein>
    <submittedName>
        <fullName evidence="4">EAL domain-containing protein</fullName>
    </submittedName>
</protein>
<dbReference type="PROSITE" id="PS50887">
    <property type="entry name" value="GGDEF"/>
    <property type="match status" value="1"/>
</dbReference>
<dbReference type="InterPro" id="IPR029016">
    <property type="entry name" value="GAF-like_dom_sf"/>
</dbReference>
<organism evidence="4 5">
    <name type="scientific">Rhodanobacter terrae</name>
    <dbReference type="NCBI Taxonomy" id="418647"/>
    <lineage>
        <taxon>Bacteria</taxon>
        <taxon>Pseudomonadati</taxon>
        <taxon>Pseudomonadota</taxon>
        <taxon>Gammaproteobacteria</taxon>
        <taxon>Lysobacterales</taxon>
        <taxon>Rhodanobacteraceae</taxon>
        <taxon>Rhodanobacter</taxon>
    </lineage>
</organism>
<dbReference type="InterPro" id="IPR052155">
    <property type="entry name" value="Biofilm_reg_signaling"/>
</dbReference>
<name>A0ABW0SX74_9GAMM</name>
<evidence type="ECO:0000259" key="2">
    <source>
        <dbReference type="PROSITE" id="PS50883"/>
    </source>
</evidence>
<dbReference type="PROSITE" id="PS50883">
    <property type="entry name" value="EAL"/>
    <property type="match status" value="1"/>
</dbReference>
<dbReference type="RefSeq" id="WP_377326615.1">
    <property type="nucleotide sequence ID" value="NZ_JBHSNG010000008.1"/>
</dbReference>
<dbReference type="SMART" id="SM00267">
    <property type="entry name" value="GGDEF"/>
    <property type="match status" value="1"/>
</dbReference>
<keyword evidence="1" id="KW-0175">Coiled coil</keyword>
<evidence type="ECO:0000313" key="5">
    <source>
        <dbReference type="Proteomes" id="UP001596111"/>
    </source>
</evidence>
<dbReference type="InterPro" id="IPR043128">
    <property type="entry name" value="Rev_trsase/Diguanyl_cyclase"/>
</dbReference>
<dbReference type="Pfam" id="PF13185">
    <property type="entry name" value="GAF_2"/>
    <property type="match status" value="2"/>
</dbReference>
<evidence type="ECO:0000313" key="4">
    <source>
        <dbReference type="EMBL" id="MFC5581438.1"/>
    </source>
</evidence>
<accession>A0ABW0SX74</accession>
<dbReference type="EMBL" id="JBHSNG010000008">
    <property type="protein sequence ID" value="MFC5581438.1"/>
    <property type="molecule type" value="Genomic_DNA"/>
</dbReference>
<dbReference type="Pfam" id="PF00563">
    <property type="entry name" value="EAL"/>
    <property type="match status" value="1"/>
</dbReference>
<dbReference type="SMART" id="SM00052">
    <property type="entry name" value="EAL"/>
    <property type="match status" value="1"/>
</dbReference>
<dbReference type="SUPFAM" id="SSF141868">
    <property type="entry name" value="EAL domain-like"/>
    <property type="match status" value="1"/>
</dbReference>
<evidence type="ECO:0000259" key="3">
    <source>
        <dbReference type="PROSITE" id="PS50887"/>
    </source>
</evidence>
<dbReference type="InterPro" id="IPR035919">
    <property type="entry name" value="EAL_sf"/>
</dbReference>
<dbReference type="Proteomes" id="UP001596111">
    <property type="component" value="Unassembled WGS sequence"/>
</dbReference>
<reference evidence="5" key="1">
    <citation type="journal article" date="2019" name="Int. J. Syst. Evol. Microbiol.">
        <title>The Global Catalogue of Microorganisms (GCM) 10K type strain sequencing project: providing services to taxonomists for standard genome sequencing and annotation.</title>
        <authorList>
            <consortium name="The Broad Institute Genomics Platform"/>
            <consortium name="The Broad Institute Genome Sequencing Center for Infectious Disease"/>
            <person name="Wu L."/>
            <person name="Ma J."/>
        </authorList>
    </citation>
    <scope>NUCLEOTIDE SEQUENCE [LARGE SCALE GENOMIC DNA]</scope>
    <source>
        <strain evidence="5">CGMCC 1.13587</strain>
    </source>
</reference>
<dbReference type="PANTHER" id="PTHR44757:SF2">
    <property type="entry name" value="BIOFILM ARCHITECTURE MAINTENANCE PROTEIN MBAA"/>
    <property type="match status" value="1"/>
</dbReference>
<dbReference type="NCBIfam" id="TIGR00254">
    <property type="entry name" value="GGDEF"/>
    <property type="match status" value="1"/>
</dbReference>
<feature type="coiled-coil region" evidence="1">
    <location>
        <begin position="318"/>
        <end position="352"/>
    </location>
</feature>
<dbReference type="InterPro" id="IPR029787">
    <property type="entry name" value="Nucleotide_cyclase"/>
</dbReference>
<dbReference type="InterPro" id="IPR001633">
    <property type="entry name" value="EAL_dom"/>
</dbReference>
<feature type="domain" description="GGDEF" evidence="3">
    <location>
        <begin position="583"/>
        <end position="716"/>
    </location>
</feature>
<dbReference type="Gene3D" id="3.30.450.40">
    <property type="match status" value="2"/>
</dbReference>
<dbReference type="InterPro" id="IPR003018">
    <property type="entry name" value="GAF"/>
</dbReference>
<dbReference type="SMART" id="SM00065">
    <property type="entry name" value="GAF"/>
    <property type="match status" value="2"/>
</dbReference>
<dbReference type="Gene3D" id="3.30.70.270">
    <property type="match status" value="1"/>
</dbReference>
<dbReference type="Gene3D" id="3.20.20.450">
    <property type="entry name" value="EAL domain"/>
    <property type="match status" value="1"/>
</dbReference>
<dbReference type="Pfam" id="PF00990">
    <property type="entry name" value="GGDEF"/>
    <property type="match status" value="1"/>
</dbReference>
<feature type="domain" description="EAL" evidence="2">
    <location>
        <begin position="725"/>
        <end position="969"/>
    </location>
</feature>
<gene>
    <name evidence="4" type="ORF">ACFPPB_09985</name>
</gene>
<keyword evidence="5" id="KW-1185">Reference proteome</keyword>
<proteinExistence type="predicted"/>
<comment type="caution">
    <text evidence="4">The sequence shown here is derived from an EMBL/GenBank/DDBJ whole genome shotgun (WGS) entry which is preliminary data.</text>
</comment>
<dbReference type="InterPro" id="IPR000160">
    <property type="entry name" value="GGDEF_dom"/>
</dbReference>
<sequence length="969" mass="109242">MNSHPQVSHAAPMATEEQTCLRRLIEAATPVEVAEVILDLAGALPGCEAATLLWGGEDEMRSCGAEATPDETAWALGALAGDGFCLDGRGRVAWRPLPHERAIVLLHFSAEIGQFLRGTLERHFAMAGRRLQQVLELASLQDSHRQLERSEDLQRALFAIADLAGSDLEMPELLRGIHEIVNTLMYGENFFIVRHDPERGVMRFLYYVDVVDKQGPDTTREEPLDDRRYSLTWHLLHYGKPLMGSNEQLLEQVNGPLLAAGPDSTDWLGVPMLRNGQVHGALVVQSYREGTVYTLEDRALLEFVGSHILTALERKLTKDELEQRVRRRTQQLDEANRELQQEVLERQRAEQLQAALFQLAQLATADISESEFYERVHVLVGALLNAENFFIALLSEDHRTLDFPYYVDSGERHVLSRPLAGGLSEYVIRKARPFLGQTSDIEALIQRGEVVQHTIGKPSSCWLGVPLMVSDEVMGLVAVHSYAEENVYSTTDQELLSFAALQIANSIYRRRSDLSLHQANVQLEQRVEERTHELLQQIRQREHIQQQLKHQVMHDPMTGLPNRGFLRDRLDRALTLLQREPNRLCALLYLDVDRFKVINDSLGHLAGDRFLREIARRLLSCVRDPDVVARLSGDEFAILLEDVEIPGTAVNVAERIMKCLGEPLHLAGKELEPSASIGIAVADSRYSTADEVLRDADIALYRAKEGGRKRFEMFDEALAKNVVDVLTLEAELRHALHHDEFEPYFQPICQLDSSQVVGYEALIRWNHPQRGLLKPAEFIKIAEDSGLIEAVDWRMFELSCRLLRQHAREDVFMTLNVSARHLRHLDFDTRLIQLLKRCDLPATRLVIEVTEGALLDNAERVRSTLEQLRLAGVGAALDDFGTGYSSLSYLHSLPLRMLKIDQVFVQELDKDSNTSSIRVVEAILALARALDIQVIAEGIETDAQHDILLAMGCEMGQGYLLGHPALIRN</sequence>
<dbReference type="SUPFAM" id="SSF55073">
    <property type="entry name" value="Nucleotide cyclase"/>
    <property type="match status" value="1"/>
</dbReference>
<dbReference type="PANTHER" id="PTHR44757">
    <property type="entry name" value="DIGUANYLATE CYCLASE DGCP"/>
    <property type="match status" value="1"/>
</dbReference>
<dbReference type="CDD" id="cd01949">
    <property type="entry name" value="GGDEF"/>
    <property type="match status" value="1"/>
</dbReference>
<evidence type="ECO:0000256" key="1">
    <source>
        <dbReference type="SAM" id="Coils"/>
    </source>
</evidence>